<dbReference type="GO" id="GO:0007520">
    <property type="term" value="P:myoblast fusion"/>
    <property type="evidence" value="ECO:0007669"/>
    <property type="project" value="EnsemblMetazoa"/>
</dbReference>
<dbReference type="HOGENOM" id="CLU_000288_26_6_1"/>
<evidence type="ECO:0000256" key="4">
    <source>
        <dbReference type="ARBA" id="ARBA00022527"/>
    </source>
</evidence>
<dbReference type="InterPro" id="IPR033923">
    <property type="entry name" value="PAK_BD"/>
</dbReference>
<dbReference type="InterPro" id="IPR036936">
    <property type="entry name" value="CRIB_dom_sf"/>
</dbReference>
<dbReference type="InterPro" id="IPR008271">
    <property type="entry name" value="Ser/Thr_kinase_AS"/>
</dbReference>
<keyword evidence="5" id="KW-0808">Transferase</keyword>
<dbReference type="GO" id="GO:0005524">
    <property type="term" value="F:ATP binding"/>
    <property type="evidence" value="ECO:0007669"/>
    <property type="project" value="UniProtKB-UniRule"/>
</dbReference>
<dbReference type="OrthoDB" id="1022360at2759"/>
<dbReference type="GO" id="GO:0031267">
    <property type="term" value="F:small GTPase binding"/>
    <property type="evidence" value="ECO:0007669"/>
    <property type="project" value="EnsemblMetazoa"/>
</dbReference>
<dbReference type="SUPFAM" id="SSF56112">
    <property type="entry name" value="Protein kinase-like (PK-like)"/>
    <property type="match status" value="1"/>
</dbReference>
<evidence type="ECO:0000313" key="13">
    <source>
        <dbReference type="EMBL" id="EDW15844.2"/>
    </source>
</evidence>
<dbReference type="eggNOG" id="KOG0578">
    <property type="taxonomic scope" value="Eukaryota"/>
</dbReference>
<evidence type="ECO:0000256" key="9">
    <source>
        <dbReference type="PROSITE-ProRule" id="PRU10141"/>
    </source>
</evidence>
<dbReference type="Proteomes" id="UP000009192">
    <property type="component" value="Unassembled WGS sequence"/>
</dbReference>
<feature type="region of interest" description="Disordered" evidence="10">
    <location>
        <begin position="176"/>
        <end position="208"/>
    </location>
</feature>
<evidence type="ECO:0000256" key="1">
    <source>
        <dbReference type="ARBA" id="ARBA00004496"/>
    </source>
</evidence>
<dbReference type="GO" id="GO:0007298">
    <property type="term" value="P:border follicle cell migration"/>
    <property type="evidence" value="ECO:0007669"/>
    <property type="project" value="EnsemblMetazoa"/>
</dbReference>
<sequence length="572" mass="64180">MSFAKWFKKKEQISEIGAPTNFQRHFHVSRNQETGDLEGLPTPWVRLMNTQITRDEQDKNPDAAYHAVKYYNYSIKKKEQEVFKPFITEDVIHEESKEIDNYVNYKNKHKSQDIDKSDDDGSGSSTATESSSSGCGSSAANSNSSSLNDSSQQSVIPLDALNEVIKELESNLGRETLKPIKANSGLEPPPVPPKKSPHQLPPKPQIKPKPASIIQHKLSRDLRGQDGELQSKINTDTIIIKPAAAGSGTQEGGIDADAPEETILRRSKEKRSQKTDAEIYDELRAICNPEDPRERYKTSQEVGKGASGIVFIAGDKQTETQVAIKTIEMKNQSSKDLILTEIRVLKDFNHKNLVNFLDAYLLEPEDQLWVVMEYMDGGPLTDVVTETVMKERQIACVCREVLYAISFLHAKGIIHRDIKSDNVLLGMDGCVKVTDFGFCANIEGDEKRQTMVGTPYWMAPEVVTRKKYGKKVDIWSIGIMAIEMIDGQPPYLYETPLRALYLIAANGRPEIKSWSKLSPNLQDFLNRCLQVDVDCRATADELLKHPFLDDCSEVKALVPNIKAAKKVLRRNV</sequence>
<dbReference type="PANTHER" id="PTHR45832">
    <property type="entry name" value="SERINE/THREONINE-PROTEIN KINASE SAMKA-RELATED-RELATED"/>
    <property type="match status" value="1"/>
</dbReference>
<dbReference type="FunFam" id="3.90.810.10:FF:000016">
    <property type="entry name" value="Non-specific serine/threonine protein kinase"/>
    <property type="match status" value="1"/>
</dbReference>
<dbReference type="InterPro" id="IPR017441">
    <property type="entry name" value="Protein_kinase_ATP_BS"/>
</dbReference>
<dbReference type="CDD" id="cd01093">
    <property type="entry name" value="CRIB_PAK_like"/>
    <property type="match status" value="1"/>
</dbReference>
<dbReference type="GO" id="GO:0001726">
    <property type="term" value="C:ruffle"/>
    <property type="evidence" value="ECO:0007669"/>
    <property type="project" value="EnsemblMetazoa"/>
</dbReference>
<feature type="domain" description="CRIB" evidence="12">
    <location>
        <begin position="16"/>
        <end position="29"/>
    </location>
</feature>
<dbReference type="FunCoup" id="B4KBZ2">
    <property type="interactions" value="100"/>
</dbReference>
<dbReference type="InterPro" id="IPR000095">
    <property type="entry name" value="CRIB_dom"/>
</dbReference>
<evidence type="ECO:0000313" key="14">
    <source>
        <dbReference type="Proteomes" id="UP000009192"/>
    </source>
</evidence>
<dbReference type="InParanoid" id="B4KBZ2"/>
<dbReference type="GO" id="GO:0030030">
    <property type="term" value="P:cell projection organization"/>
    <property type="evidence" value="ECO:0007669"/>
    <property type="project" value="EnsemblMetazoa"/>
</dbReference>
<dbReference type="Gene3D" id="3.90.810.10">
    <property type="entry name" value="CRIB domain"/>
    <property type="match status" value="1"/>
</dbReference>
<organism evidence="13 14">
    <name type="scientific">Drosophila mojavensis</name>
    <name type="common">Fruit fly</name>
    <dbReference type="NCBI Taxonomy" id="7230"/>
    <lineage>
        <taxon>Eukaryota</taxon>
        <taxon>Metazoa</taxon>
        <taxon>Ecdysozoa</taxon>
        <taxon>Arthropoda</taxon>
        <taxon>Hexapoda</taxon>
        <taxon>Insecta</taxon>
        <taxon>Pterygota</taxon>
        <taxon>Neoptera</taxon>
        <taxon>Endopterygota</taxon>
        <taxon>Diptera</taxon>
        <taxon>Brachycera</taxon>
        <taxon>Muscomorpha</taxon>
        <taxon>Ephydroidea</taxon>
        <taxon>Drosophilidae</taxon>
        <taxon>Drosophila</taxon>
    </lineage>
</organism>
<dbReference type="PROSITE" id="PS50108">
    <property type="entry name" value="CRIB"/>
    <property type="match status" value="1"/>
</dbReference>
<feature type="compositionally biased region" description="Pro residues" evidence="10">
    <location>
        <begin position="187"/>
        <end position="207"/>
    </location>
</feature>
<keyword evidence="7" id="KW-0418">Kinase</keyword>
<dbReference type="PANTHER" id="PTHR45832:SF21">
    <property type="entry name" value="NON-SPECIFIC SERINE_THREONINE PROTEIN KINASE"/>
    <property type="match status" value="1"/>
</dbReference>
<dbReference type="InterPro" id="IPR000719">
    <property type="entry name" value="Prot_kinase_dom"/>
</dbReference>
<dbReference type="PROSITE" id="PS00108">
    <property type="entry name" value="PROTEIN_KINASE_ST"/>
    <property type="match status" value="1"/>
</dbReference>
<dbReference type="AlphaFoldDB" id="B4KBZ2"/>
<gene>
    <name evidence="13" type="primary">Dmoj\GI10198</name>
    <name evidence="13" type="ORF">Dmoj_GI10198</name>
</gene>
<comment type="subcellular location">
    <subcellularLocation>
        <location evidence="1">Cytoplasm</location>
    </subcellularLocation>
</comment>
<accession>B4KBZ2</accession>
<evidence type="ECO:0000256" key="6">
    <source>
        <dbReference type="ARBA" id="ARBA00022741"/>
    </source>
</evidence>
<dbReference type="GO" id="GO:0007015">
    <property type="term" value="P:actin filament organization"/>
    <property type="evidence" value="ECO:0007669"/>
    <property type="project" value="EnsemblMetazoa"/>
</dbReference>
<reference evidence="13 14" key="1">
    <citation type="journal article" date="2007" name="Nature">
        <title>Evolution of genes and genomes on the Drosophila phylogeny.</title>
        <authorList>
            <consortium name="Drosophila 12 Genomes Consortium"/>
            <person name="Clark A.G."/>
            <person name="Eisen M.B."/>
            <person name="Smith D.R."/>
            <person name="Bergman C.M."/>
            <person name="Oliver B."/>
            <person name="Markow T.A."/>
            <person name="Kaufman T.C."/>
            <person name="Kellis M."/>
            <person name="Gelbart W."/>
            <person name="Iyer V.N."/>
            <person name="Pollard D.A."/>
            <person name="Sackton T.B."/>
            <person name="Larracuente A.M."/>
            <person name="Singh N.D."/>
            <person name="Abad J.P."/>
            <person name="Abt D.N."/>
            <person name="Adryan B."/>
            <person name="Aguade M."/>
            <person name="Akashi H."/>
            <person name="Anderson W.W."/>
            <person name="Aquadro C.F."/>
            <person name="Ardell D.H."/>
            <person name="Arguello R."/>
            <person name="Artieri C.G."/>
            <person name="Barbash D.A."/>
            <person name="Barker D."/>
            <person name="Barsanti P."/>
            <person name="Batterham P."/>
            <person name="Batzoglou S."/>
            <person name="Begun D."/>
            <person name="Bhutkar A."/>
            <person name="Blanco E."/>
            <person name="Bosak S.A."/>
            <person name="Bradley R.K."/>
            <person name="Brand A.D."/>
            <person name="Brent M.R."/>
            <person name="Brooks A.N."/>
            <person name="Brown R.H."/>
            <person name="Butlin R.K."/>
            <person name="Caggese C."/>
            <person name="Calvi B.R."/>
            <person name="Bernardo de Carvalho A."/>
            <person name="Caspi A."/>
            <person name="Castrezana S."/>
            <person name="Celniker S.E."/>
            <person name="Chang J.L."/>
            <person name="Chapple C."/>
            <person name="Chatterji S."/>
            <person name="Chinwalla A."/>
            <person name="Civetta A."/>
            <person name="Clifton S.W."/>
            <person name="Comeron J.M."/>
            <person name="Costello J.C."/>
            <person name="Coyne J.A."/>
            <person name="Daub J."/>
            <person name="David R.G."/>
            <person name="Delcher A.L."/>
            <person name="Delehaunty K."/>
            <person name="Do C.B."/>
            <person name="Ebling H."/>
            <person name="Edwards K."/>
            <person name="Eickbush T."/>
            <person name="Evans J.D."/>
            <person name="Filipski A."/>
            <person name="Findeiss S."/>
            <person name="Freyhult E."/>
            <person name="Fulton L."/>
            <person name="Fulton R."/>
            <person name="Garcia A.C."/>
            <person name="Gardiner A."/>
            <person name="Garfield D.A."/>
            <person name="Garvin B.E."/>
            <person name="Gibson G."/>
            <person name="Gilbert D."/>
            <person name="Gnerre S."/>
            <person name="Godfrey J."/>
            <person name="Good R."/>
            <person name="Gotea V."/>
            <person name="Gravely B."/>
            <person name="Greenberg A.J."/>
            <person name="Griffiths-Jones S."/>
            <person name="Gross S."/>
            <person name="Guigo R."/>
            <person name="Gustafson E.A."/>
            <person name="Haerty W."/>
            <person name="Hahn M.W."/>
            <person name="Halligan D.L."/>
            <person name="Halpern A.L."/>
            <person name="Halter G.M."/>
            <person name="Han M.V."/>
            <person name="Heger A."/>
            <person name="Hillier L."/>
            <person name="Hinrichs A.S."/>
            <person name="Holmes I."/>
            <person name="Hoskins R.A."/>
            <person name="Hubisz M.J."/>
            <person name="Hultmark D."/>
            <person name="Huntley M.A."/>
            <person name="Jaffe D.B."/>
            <person name="Jagadeeshan S."/>
            <person name="Jeck W.R."/>
            <person name="Johnson J."/>
            <person name="Jones C.D."/>
            <person name="Jordan W.C."/>
            <person name="Karpen G.H."/>
            <person name="Kataoka E."/>
            <person name="Keightley P.D."/>
            <person name="Kheradpour P."/>
            <person name="Kirkness E.F."/>
            <person name="Koerich L.B."/>
            <person name="Kristiansen K."/>
            <person name="Kudrna D."/>
            <person name="Kulathinal R.J."/>
            <person name="Kumar S."/>
            <person name="Kwok R."/>
            <person name="Lander E."/>
            <person name="Langley C.H."/>
            <person name="Lapoint R."/>
            <person name="Lazzaro B.P."/>
            <person name="Lee S.J."/>
            <person name="Levesque L."/>
            <person name="Li R."/>
            <person name="Lin C.F."/>
            <person name="Lin M.F."/>
            <person name="Lindblad-Toh K."/>
            <person name="Llopart A."/>
            <person name="Long M."/>
            <person name="Low L."/>
            <person name="Lozovsky E."/>
            <person name="Lu J."/>
            <person name="Luo M."/>
            <person name="Machado C.A."/>
            <person name="Makalowski W."/>
            <person name="Marzo M."/>
            <person name="Matsuda M."/>
            <person name="Matzkin L."/>
            <person name="McAllister B."/>
            <person name="McBride C.S."/>
            <person name="McKernan B."/>
            <person name="McKernan K."/>
            <person name="Mendez-Lago M."/>
            <person name="Minx P."/>
            <person name="Mollenhauer M.U."/>
            <person name="Montooth K."/>
            <person name="Mount S.M."/>
            <person name="Mu X."/>
            <person name="Myers E."/>
            <person name="Negre B."/>
            <person name="Newfeld S."/>
            <person name="Nielsen R."/>
            <person name="Noor M.A."/>
            <person name="O'Grady P."/>
            <person name="Pachter L."/>
            <person name="Papaceit M."/>
            <person name="Parisi M.J."/>
            <person name="Parisi M."/>
            <person name="Parts L."/>
            <person name="Pedersen J.S."/>
            <person name="Pesole G."/>
            <person name="Phillippy A.M."/>
            <person name="Ponting C.P."/>
            <person name="Pop M."/>
            <person name="Porcelli D."/>
            <person name="Powell J.R."/>
            <person name="Prohaska S."/>
            <person name="Pruitt K."/>
            <person name="Puig M."/>
            <person name="Quesneville H."/>
            <person name="Ram K.R."/>
            <person name="Rand D."/>
            <person name="Rasmussen M.D."/>
            <person name="Reed L.K."/>
            <person name="Reenan R."/>
            <person name="Reily A."/>
            <person name="Remington K.A."/>
            <person name="Rieger T.T."/>
            <person name="Ritchie M.G."/>
            <person name="Robin C."/>
            <person name="Rogers Y.H."/>
            <person name="Rohde C."/>
            <person name="Rozas J."/>
            <person name="Rubenfield M.J."/>
            <person name="Ruiz A."/>
            <person name="Russo S."/>
            <person name="Salzberg S.L."/>
            <person name="Sanchez-Gracia A."/>
            <person name="Saranga D.J."/>
            <person name="Sato H."/>
            <person name="Schaeffer S.W."/>
            <person name="Schatz M.C."/>
            <person name="Schlenke T."/>
            <person name="Schwartz R."/>
            <person name="Segarra C."/>
            <person name="Singh R.S."/>
            <person name="Sirot L."/>
            <person name="Sirota M."/>
            <person name="Sisneros N.B."/>
            <person name="Smith C.D."/>
            <person name="Smith T.F."/>
            <person name="Spieth J."/>
            <person name="Stage D.E."/>
            <person name="Stark A."/>
            <person name="Stephan W."/>
            <person name="Strausberg R.L."/>
            <person name="Strempel S."/>
            <person name="Sturgill D."/>
            <person name="Sutton G."/>
            <person name="Sutton G.G."/>
            <person name="Tao W."/>
            <person name="Teichmann S."/>
            <person name="Tobari Y.N."/>
            <person name="Tomimura Y."/>
            <person name="Tsolas J.M."/>
            <person name="Valente V.L."/>
            <person name="Venter E."/>
            <person name="Venter J.C."/>
            <person name="Vicario S."/>
            <person name="Vieira F.G."/>
            <person name="Vilella A.J."/>
            <person name="Villasante A."/>
            <person name="Walenz B."/>
            <person name="Wang J."/>
            <person name="Wasserman M."/>
            <person name="Watts T."/>
            <person name="Wilson D."/>
            <person name="Wilson R.K."/>
            <person name="Wing R.A."/>
            <person name="Wolfner M.F."/>
            <person name="Wong A."/>
            <person name="Wong G.K."/>
            <person name="Wu C.I."/>
            <person name="Wu G."/>
            <person name="Yamamoto D."/>
            <person name="Yang H.P."/>
            <person name="Yang S.P."/>
            <person name="Yorke J.A."/>
            <person name="Yoshida K."/>
            <person name="Zdobnov E."/>
            <person name="Zhang P."/>
            <person name="Zhang Y."/>
            <person name="Zimin A.V."/>
            <person name="Baldwin J."/>
            <person name="Abdouelleil A."/>
            <person name="Abdulkadir J."/>
            <person name="Abebe A."/>
            <person name="Abera B."/>
            <person name="Abreu J."/>
            <person name="Acer S.C."/>
            <person name="Aftuck L."/>
            <person name="Alexander A."/>
            <person name="An P."/>
            <person name="Anderson E."/>
            <person name="Anderson S."/>
            <person name="Arachi H."/>
            <person name="Azer M."/>
            <person name="Bachantsang P."/>
            <person name="Barry A."/>
            <person name="Bayul T."/>
            <person name="Berlin A."/>
            <person name="Bessette D."/>
            <person name="Bloom T."/>
            <person name="Blye J."/>
            <person name="Boguslavskiy L."/>
            <person name="Bonnet C."/>
            <person name="Boukhgalter B."/>
            <person name="Bourzgui I."/>
            <person name="Brown A."/>
            <person name="Cahill P."/>
            <person name="Channer S."/>
            <person name="Cheshatsang Y."/>
            <person name="Chuda L."/>
            <person name="Citroen M."/>
            <person name="Collymore A."/>
            <person name="Cooke P."/>
            <person name="Costello M."/>
            <person name="D'Aco K."/>
            <person name="Daza R."/>
            <person name="De Haan G."/>
            <person name="DeGray S."/>
            <person name="DeMaso C."/>
            <person name="Dhargay N."/>
            <person name="Dooley K."/>
            <person name="Dooley E."/>
            <person name="Doricent M."/>
            <person name="Dorje P."/>
            <person name="Dorjee K."/>
            <person name="Dupes A."/>
            <person name="Elong R."/>
            <person name="Falk J."/>
            <person name="Farina A."/>
            <person name="Faro S."/>
            <person name="Ferguson D."/>
            <person name="Fisher S."/>
            <person name="Foley C.D."/>
            <person name="Franke A."/>
            <person name="Friedrich D."/>
            <person name="Gadbois L."/>
            <person name="Gearin G."/>
            <person name="Gearin C.R."/>
            <person name="Giannoukos G."/>
            <person name="Goode T."/>
            <person name="Graham J."/>
            <person name="Grandbois E."/>
            <person name="Grewal S."/>
            <person name="Gyaltsen K."/>
            <person name="Hafez N."/>
            <person name="Hagos B."/>
            <person name="Hall J."/>
            <person name="Henson C."/>
            <person name="Hollinger A."/>
            <person name="Honan T."/>
            <person name="Huard M.D."/>
            <person name="Hughes L."/>
            <person name="Hurhula B."/>
            <person name="Husby M.E."/>
            <person name="Kamat A."/>
            <person name="Kanga B."/>
            <person name="Kashin S."/>
            <person name="Khazanovich D."/>
            <person name="Kisner P."/>
            <person name="Lance K."/>
            <person name="Lara M."/>
            <person name="Lee W."/>
            <person name="Lennon N."/>
            <person name="Letendre F."/>
            <person name="LeVine R."/>
            <person name="Lipovsky A."/>
            <person name="Liu X."/>
            <person name="Liu J."/>
            <person name="Liu S."/>
            <person name="Lokyitsang T."/>
            <person name="Lokyitsang Y."/>
            <person name="Lubonja R."/>
            <person name="Lui A."/>
            <person name="MacDonald P."/>
            <person name="Magnisalis V."/>
            <person name="Maru K."/>
            <person name="Matthews C."/>
            <person name="McCusker W."/>
            <person name="McDonough S."/>
            <person name="Mehta T."/>
            <person name="Meldrim J."/>
            <person name="Meneus L."/>
            <person name="Mihai O."/>
            <person name="Mihalev A."/>
            <person name="Mihova T."/>
            <person name="Mittelman R."/>
            <person name="Mlenga V."/>
            <person name="Montmayeur A."/>
            <person name="Mulrain L."/>
            <person name="Navidi A."/>
            <person name="Naylor J."/>
            <person name="Negash T."/>
            <person name="Nguyen T."/>
            <person name="Nguyen N."/>
            <person name="Nicol R."/>
            <person name="Norbu C."/>
            <person name="Norbu N."/>
            <person name="Novod N."/>
            <person name="O'Neill B."/>
            <person name="Osman S."/>
            <person name="Markiewicz E."/>
            <person name="Oyono O.L."/>
            <person name="Patti C."/>
            <person name="Phunkhang P."/>
            <person name="Pierre F."/>
            <person name="Priest M."/>
            <person name="Raghuraman S."/>
            <person name="Rege F."/>
            <person name="Reyes R."/>
            <person name="Rise C."/>
            <person name="Rogov P."/>
            <person name="Ross K."/>
            <person name="Ryan E."/>
            <person name="Settipalli S."/>
            <person name="Shea T."/>
            <person name="Sherpa N."/>
            <person name="Shi L."/>
            <person name="Shih D."/>
            <person name="Sparrow T."/>
            <person name="Spaulding J."/>
            <person name="Stalker J."/>
            <person name="Stange-Thomann N."/>
            <person name="Stavropoulos S."/>
            <person name="Stone C."/>
            <person name="Strader C."/>
            <person name="Tesfaye S."/>
            <person name="Thomson T."/>
            <person name="Thoulutsang Y."/>
            <person name="Thoulutsang D."/>
            <person name="Topham K."/>
            <person name="Topping I."/>
            <person name="Tsamla T."/>
            <person name="Vassiliev H."/>
            <person name="Vo A."/>
            <person name="Wangchuk T."/>
            <person name="Wangdi T."/>
            <person name="Weiand M."/>
            <person name="Wilkinson J."/>
            <person name="Wilson A."/>
            <person name="Yadav S."/>
            <person name="Young G."/>
            <person name="Yu Q."/>
            <person name="Zembek L."/>
            <person name="Zhong D."/>
            <person name="Zimmer A."/>
            <person name="Zwirko Z."/>
            <person name="Jaffe D.B."/>
            <person name="Alvarez P."/>
            <person name="Brockman W."/>
            <person name="Butler J."/>
            <person name="Chin C."/>
            <person name="Gnerre S."/>
            <person name="Grabherr M."/>
            <person name="Kleber M."/>
            <person name="Mauceli E."/>
            <person name="MacCallum I."/>
        </authorList>
    </citation>
    <scope>NUCLEOTIDE SEQUENCE [LARGE SCALE GENOMIC DNA]</scope>
    <source>
        <strain evidence="14">Tucson 15081-1352.22</strain>
    </source>
</reference>
<evidence type="ECO:0000259" key="11">
    <source>
        <dbReference type="PROSITE" id="PS50011"/>
    </source>
</evidence>
<feature type="region of interest" description="Disordered" evidence="10">
    <location>
        <begin position="109"/>
        <end position="152"/>
    </location>
</feature>
<dbReference type="EC" id="2.7.11.1" evidence="2"/>
<evidence type="ECO:0000256" key="3">
    <source>
        <dbReference type="ARBA" id="ARBA00022490"/>
    </source>
</evidence>
<evidence type="ECO:0000259" key="12">
    <source>
        <dbReference type="PROSITE" id="PS50108"/>
    </source>
</evidence>
<feature type="domain" description="Protein kinase" evidence="11">
    <location>
        <begin position="296"/>
        <end position="548"/>
    </location>
</feature>
<dbReference type="GO" id="GO:0051965">
    <property type="term" value="P:positive regulation of synapse assembly"/>
    <property type="evidence" value="ECO:0007669"/>
    <property type="project" value="EnsemblMetazoa"/>
</dbReference>
<dbReference type="Pfam" id="PF00786">
    <property type="entry name" value="PBD"/>
    <property type="match status" value="1"/>
</dbReference>
<evidence type="ECO:0000256" key="2">
    <source>
        <dbReference type="ARBA" id="ARBA00012513"/>
    </source>
</evidence>
<protein>
    <recommendedName>
        <fullName evidence="2">non-specific serine/threonine protein kinase</fullName>
        <ecNumber evidence="2">2.7.11.1</ecNumber>
    </recommendedName>
</protein>
<dbReference type="Gene3D" id="3.30.200.20">
    <property type="entry name" value="Phosphorylase Kinase, domain 1"/>
    <property type="match status" value="1"/>
</dbReference>
<dbReference type="GO" id="GO:0004674">
    <property type="term" value="F:protein serine/threonine kinase activity"/>
    <property type="evidence" value="ECO:0007669"/>
    <property type="project" value="UniProtKB-KW"/>
</dbReference>
<dbReference type="FunFam" id="1.10.510.10:FF:000011">
    <property type="entry name" value="Non-specific serine/threonine protein kinase"/>
    <property type="match status" value="1"/>
</dbReference>
<evidence type="ECO:0000256" key="8">
    <source>
        <dbReference type="ARBA" id="ARBA00022840"/>
    </source>
</evidence>
<evidence type="ECO:0000256" key="5">
    <source>
        <dbReference type="ARBA" id="ARBA00022679"/>
    </source>
</evidence>
<evidence type="ECO:0000256" key="10">
    <source>
        <dbReference type="SAM" id="MobiDB-lite"/>
    </source>
</evidence>
<dbReference type="Pfam" id="PF00069">
    <property type="entry name" value="Pkinase"/>
    <property type="match status" value="1"/>
</dbReference>
<name>B4KBZ2_DROMO</name>
<evidence type="ECO:0000256" key="7">
    <source>
        <dbReference type="ARBA" id="ARBA00022777"/>
    </source>
</evidence>
<feature type="binding site" evidence="9">
    <location>
        <position position="325"/>
    </location>
    <ligand>
        <name>ATP</name>
        <dbReference type="ChEBI" id="CHEBI:30616"/>
    </ligand>
</feature>
<dbReference type="KEGG" id="dmo:Dmoj_GI10198"/>
<keyword evidence="4" id="KW-0723">Serine/threonine-protein kinase</keyword>
<keyword evidence="3" id="KW-0963">Cytoplasm</keyword>
<keyword evidence="8 9" id="KW-0067">ATP-binding</keyword>
<dbReference type="InterPro" id="IPR051931">
    <property type="entry name" value="PAK3-like"/>
</dbReference>
<proteinExistence type="predicted"/>
<dbReference type="PROSITE" id="PS50011">
    <property type="entry name" value="PROTEIN_KINASE_DOM"/>
    <property type="match status" value="1"/>
</dbReference>
<dbReference type="EMBL" id="CH933806">
    <property type="protein sequence ID" value="EDW15844.2"/>
    <property type="molecule type" value="Genomic_DNA"/>
</dbReference>
<dbReference type="FunFam" id="3.30.200.20:FF:000759">
    <property type="entry name" value="Non-specific serine/threonine protein kinase"/>
    <property type="match status" value="1"/>
</dbReference>
<feature type="compositionally biased region" description="Low complexity" evidence="10">
    <location>
        <begin position="122"/>
        <end position="152"/>
    </location>
</feature>
<keyword evidence="6 9" id="KW-0547">Nucleotide-binding</keyword>
<dbReference type="InterPro" id="IPR011009">
    <property type="entry name" value="Kinase-like_dom_sf"/>
</dbReference>
<dbReference type="Gene3D" id="1.10.510.10">
    <property type="entry name" value="Transferase(Phosphotransferase) domain 1"/>
    <property type="match status" value="1"/>
</dbReference>
<dbReference type="SMART" id="SM00220">
    <property type="entry name" value="S_TKc"/>
    <property type="match status" value="1"/>
</dbReference>
<dbReference type="SMR" id="B4KBZ2"/>
<dbReference type="GO" id="GO:0005737">
    <property type="term" value="C:cytoplasm"/>
    <property type="evidence" value="ECO:0007669"/>
    <property type="project" value="UniProtKB-SubCell"/>
</dbReference>
<keyword evidence="14" id="KW-1185">Reference proteome</keyword>
<dbReference type="PROSITE" id="PS00107">
    <property type="entry name" value="PROTEIN_KINASE_ATP"/>
    <property type="match status" value="1"/>
</dbReference>